<dbReference type="NCBIfam" id="TIGR01175">
    <property type="entry name" value="pilM"/>
    <property type="match status" value="1"/>
</dbReference>
<sequence length="346" mass="36049">MRAKGIGLDIGSAALRAAELSFGSGGAVLRREAQVELPEGAVVDGVVQDAAAVTAAVKQLWKTGRFSSRTVQLGMANRRVMVRQIDLPDLPEADLAQALPFQVADVLSIPVDEAVLDFHLLERLNSPSGAVVQRGLLVAAPREDVLRNVHAVEAAGLRVGSVDLVPFAVMRAVGSRWHEQGPTEMVVDIGGRITTLTIHTGGVPHLVRILQAGGSDITAALARAEGTTEEEAELRKLSAGLDDTDAIGNEQVIAAGLGQLMDEVRSSLDYHASTNSRFPVTSVVLTGGGSQFPGTADYLEAVVDLPVRFGSTVRFRSGEGAQDDDVAGSGDDPSVVAIGLALAVAS</sequence>
<evidence type="ECO:0000259" key="1">
    <source>
        <dbReference type="SMART" id="SM00842"/>
    </source>
</evidence>
<dbReference type="Proteomes" id="UP000245469">
    <property type="component" value="Unassembled WGS sequence"/>
</dbReference>
<feature type="domain" description="SHS2" evidence="1">
    <location>
        <begin position="5"/>
        <end position="173"/>
    </location>
</feature>
<evidence type="ECO:0000313" key="3">
    <source>
        <dbReference type="Proteomes" id="UP000245469"/>
    </source>
</evidence>
<dbReference type="OrthoDB" id="1926201at2"/>
<dbReference type="SUPFAM" id="SSF53067">
    <property type="entry name" value="Actin-like ATPase domain"/>
    <property type="match status" value="2"/>
</dbReference>
<proteinExistence type="predicted"/>
<evidence type="ECO:0000313" key="2">
    <source>
        <dbReference type="EMBL" id="PWJ47999.1"/>
    </source>
</evidence>
<accession>A0A315ZRS5</accession>
<reference evidence="2 3" key="1">
    <citation type="submission" date="2018-03" db="EMBL/GenBank/DDBJ databases">
        <title>Genomic Encyclopedia of Archaeal and Bacterial Type Strains, Phase II (KMG-II): from individual species to whole genera.</title>
        <authorList>
            <person name="Goeker M."/>
        </authorList>
    </citation>
    <scope>NUCLEOTIDE SEQUENCE [LARGE SCALE GENOMIC DNA]</scope>
    <source>
        <strain evidence="2 3">DSM 44889</strain>
    </source>
</reference>
<dbReference type="SMART" id="SM00842">
    <property type="entry name" value="FtsA"/>
    <property type="match status" value="1"/>
</dbReference>
<gene>
    <name evidence="2" type="ORF">BXY45_13323</name>
</gene>
<dbReference type="Gene3D" id="3.30.1490.300">
    <property type="match status" value="1"/>
</dbReference>
<dbReference type="Pfam" id="PF11104">
    <property type="entry name" value="PilM_2"/>
    <property type="match status" value="1"/>
</dbReference>
<dbReference type="InterPro" id="IPR005883">
    <property type="entry name" value="PilM"/>
</dbReference>
<keyword evidence="3" id="KW-1185">Reference proteome</keyword>
<dbReference type="EMBL" id="QGDQ01000033">
    <property type="protein sequence ID" value="PWJ47999.1"/>
    <property type="molecule type" value="Genomic_DNA"/>
</dbReference>
<dbReference type="PANTHER" id="PTHR32432:SF3">
    <property type="entry name" value="ETHANOLAMINE UTILIZATION PROTEIN EUTJ"/>
    <property type="match status" value="1"/>
</dbReference>
<protein>
    <submittedName>
        <fullName evidence="2">Type IV pilus assembly protein PilM</fullName>
    </submittedName>
</protein>
<name>A0A315ZRS5_9ACTN</name>
<dbReference type="GO" id="GO:0051301">
    <property type="term" value="P:cell division"/>
    <property type="evidence" value="ECO:0007669"/>
    <property type="project" value="InterPro"/>
</dbReference>
<comment type="caution">
    <text evidence="2">The sequence shown here is derived from an EMBL/GenBank/DDBJ whole genome shotgun (WGS) entry which is preliminary data.</text>
</comment>
<dbReference type="Gene3D" id="3.30.420.40">
    <property type="match status" value="2"/>
</dbReference>
<dbReference type="CDD" id="cd24049">
    <property type="entry name" value="ASKHA_NBD_PilM"/>
    <property type="match status" value="1"/>
</dbReference>
<dbReference type="AlphaFoldDB" id="A0A315ZRS5"/>
<dbReference type="InterPro" id="IPR050696">
    <property type="entry name" value="FtsA/MreB"/>
</dbReference>
<dbReference type="PANTHER" id="PTHR32432">
    <property type="entry name" value="CELL DIVISION PROTEIN FTSA-RELATED"/>
    <property type="match status" value="1"/>
</dbReference>
<dbReference type="RefSeq" id="WP_109776188.1">
    <property type="nucleotide sequence ID" value="NZ_QGDQ01000033.1"/>
</dbReference>
<dbReference type="PIRSF" id="PIRSF019169">
    <property type="entry name" value="PilM"/>
    <property type="match status" value="1"/>
</dbReference>
<dbReference type="InterPro" id="IPR003494">
    <property type="entry name" value="SHS2_FtsA"/>
</dbReference>
<organism evidence="2 3">
    <name type="scientific">Quadrisphaera granulorum</name>
    <dbReference type="NCBI Taxonomy" id="317664"/>
    <lineage>
        <taxon>Bacteria</taxon>
        <taxon>Bacillati</taxon>
        <taxon>Actinomycetota</taxon>
        <taxon>Actinomycetes</taxon>
        <taxon>Kineosporiales</taxon>
        <taxon>Kineosporiaceae</taxon>
        <taxon>Quadrisphaera</taxon>
    </lineage>
</organism>
<dbReference type="InterPro" id="IPR043129">
    <property type="entry name" value="ATPase_NBD"/>
</dbReference>